<evidence type="ECO:0000313" key="1">
    <source>
        <dbReference type="EMBL" id="KAK1419287.1"/>
    </source>
</evidence>
<sequence length="275" mass="30516">MKGLPSYMKGVVSLLNQFGILQSTPIREPSVLVDTSVQNLTLIPFRKAIHFNRTMGERSGGNEVRRATTSLPPRFTRCQPRHLHKLVVHIHTLFCLLPRKKARARAPFSHLCSTSSGVPRPPLPPPLAISRGSSWVNPLHLVGSLILPHLHNTNPRSLFLSAIPSSSCFHIASVPLSSPSPSHDCSFSLCYPFFLLFSASPSSTALFKIEDSYSISTITISYHFLSLSLLSSVWLSLIIADVYPPLSDSQSTSMISSFRNRRKERDDYKLGQHMG</sequence>
<keyword evidence="2" id="KW-1185">Reference proteome</keyword>
<proteinExistence type="predicted"/>
<reference evidence="1" key="1">
    <citation type="journal article" date="2023" name="bioRxiv">
        <title>Improved chromosome-level genome assembly for marigold (Tagetes erecta).</title>
        <authorList>
            <person name="Jiang F."/>
            <person name="Yuan L."/>
            <person name="Wang S."/>
            <person name="Wang H."/>
            <person name="Xu D."/>
            <person name="Wang A."/>
            <person name="Fan W."/>
        </authorList>
    </citation>
    <scope>NUCLEOTIDE SEQUENCE</scope>
    <source>
        <strain evidence="1">WSJ</strain>
        <tissue evidence="1">Leaf</tissue>
    </source>
</reference>
<gene>
    <name evidence="1" type="ORF">QVD17_28452</name>
</gene>
<accession>A0AAD8KAG1</accession>
<dbReference type="AlphaFoldDB" id="A0AAD8KAG1"/>
<organism evidence="1 2">
    <name type="scientific">Tagetes erecta</name>
    <name type="common">African marigold</name>
    <dbReference type="NCBI Taxonomy" id="13708"/>
    <lineage>
        <taxon>Eukaryota</taxon>
        <taxon>Viridiplantae</taxon>
        <taxon>Streptophyta</taxon>
        <taxon>Embryophyta</taxon>
        <taxon>Tracheophyta</taxon>
        <taxon>Spermatophyta</taxon>
        <taxon>Magnoliopsida</taxon>
        <taxon>eudicotyledons</taxon>
        <taxon>Gunneridae</taxon>
        <taxon>Pentapetalae</taxon>
        <taxon>asterids</taxon>
        <taxon>campanulids</taxon>
        <taxon>Asterales</taxon>
        <taxon>Asteraceae</taxon>
        <taxon>Asteroideae</taxon>
        <taxon>Heliantheae alliance</taxon>
        <taxon>Tageteae</taxon>
        <taxon>Tagetes</taxon>
    </lineage>
</organism>
<evidence type="ECO:0000313" key="2">
    <source>
        <dbReference type="Proteomes" id="UP001229421"/>
    </source>
</evidence>
<comment type="caution">
    <text evidence="1">The sequence shown here is derived from an EMBL/GenBank/DDBJ whole genome shotgun (WGS) entry which is preliminary data.</text>
</comment>
<dbReference type="EMBL" id="JAUHHV010000007">
    <property type="protein sequence ID" value="KAK1419287.1"/>
    <property type="molecule type" value="Genomic_DNA"/>
</dbReference>
<name>A0AAD8KAG1_TARER</name>
<dbReference type="Proteomes" id="UP001229421">
    <property type="component" value="Unassembled WGS sequence"/>
</dbReference>
<protein>
    <submittedName>
        <fullName evidence="1">Uncharacterized protein</fullName>
    </submittedName>
</protein>